<organism evidence="8 9">
    <name type="scientific">Patiria miniata</name>
    <name type="common">Bat star</name>
    <name type="synonym">Asterina miniata</name>
    <dbReference type="NCBI Taxonomy" id="46514"/>
    <lineage>
        <taxon>Eukaryota</taxon>
        <taxon>Metazoa</taxon>
        <taxon>Echinodermata</taxon>
        <taxon>Eleutherozoa</taxon>
        <taxon>Asterozoa</taxon>
        <taxon>Asteroidea</taxon>
        <taxon>Valvatacea</taxon>
        <taxon>Valvatida</taxon>
        <taxon>Asterinidae</taxon>
        <taxon>Patiria</taxon>
    </lineage>
</organism>
<dbReference type="SUPFAM" id="SSF53756">
    <property type="entry name" value="UDP-Glycosyltransferase/glycogen phosphorylase"/>
    <property type="match status" value="1"/>
</dbReference>
<feature type="domain" description="Fucosyltransferase C-terminal" evidence="7">
    <location>
        <begin position="260"/>
        <end position="410"/>
    </location>
</feature>
<keyword evidence="5" id="KW-0812">Transmembrane</keyword>
<evidence type="ECO:0000313" key="9">
    <source>
        <dbReference type="Proteomes" id="UP000887568"/>
    </source>
</evidence>
<dbReference type="GeneID" id="119724140"/>
<evidence type="ECO:0000256" key="3">
    <source>
        <dbReference type="ARBA" id="ARBA00022676"/>
    </source>
</evidence>
<protein>
    <recommendedName>
        <fullName evidence="5">Fucosyltransferase</fullName>
        <ecNumber evidence="5">2.4.1.-</ecNumber>
    </recommendedName>
</protein>
<accession>A0A913ZIV7</accession>
<dbReference type="Proteomes" id="UP000887568">
    <property type="component" value="Unplaced"/>
</dbReference>
<dbReference type="GO" id="GO:0032580">
    <property type="term" value="C:Golgi cisterna membrane"/>
    <property type="evidence" value="ECO:0007669"/>
    <property type="project" value="UniProtKB-SubCell"/>
</dbReference>
<evidence type="ECO:0000256" key="6">
    <source>
        <dbReference type="SAM" id="MobiDB-lite"/>
    </source>
</evidence>
<evidence type="ECO:0000259" key="7">
    <source>
        <dbReference type="Pfam" id="PF00852"/>
    </source>
</evidence>
<dbReference type="EnsemblMetazoa" id="XM_038195063.1">
    <property type="protein sequence ID" value="XP_038050991.1"/>
    <property type="gene ID" value="LOC119724140"/>
</dbReference>
<dbReference type="InterPro" id="IPR055270">
    <property type="entry name" value="Glyco_tran_10_C"/>
</dbReference>
<feature type="compositionally biased region" description="Basic and acidic residues" evidence="6">
    <location>
        <begin position="68"/>
        <end position="86"/>
    </location>
</feature>
<sequence length="463" mass="52988">MAAYRLKLRLLTVVLFAIAALVSYSALQQSSRLFRQLEVDSLEEFPGQPHPRDVKPTDHKKRGIPVVDKGKSNEKPGDGPQFERNHPGNVSGAVQPKCSATVTILVPSMRPFKAWREYEHLMSEFSHHSTQLGDANLRSLHLQCPSQRCDVDIRVTTDEEYLNTSDAVIVNMFPNALKDNLLDFLSHLRQILHPKTHWFFYGVESPQMMTYWDPNIAEIQYHHSITYHSEADIRLPYGRYLPNRRSDQRSSTTTRDWSANKTALIAWMASNCDNTFWPRYEFVIELKKHVPVDMYGGCGTLTCLPAMSEKCTNLVAGYKFYLSLENAECDEYITEKVWSNALLQGAVPVVYGGRKEAYQQILPPKSFIHIGDFDSVQHLASYLQILDQNDNMYNMYHAWRERGSVQAVYPPLDPQLFCEVVPFVLTPPPAFRTVKNSGYFKACKSRTGTFVDKDSLKSFVAWE</sequence>
<keyword evidence="4 5" id="KW-0808">Transferase</keyword>
<evidence type="ECO:0000313" key="8">
    <source>
        <dbReference type="EnsemblMetazoa" id="XP_038050991.1"/>
    </source>
</evidence>
<evidence type="ECO:0000256" key="5">
    <source>
        <dbReference type="RuleBase" id="RU003832"/>
    </source>
</evidence>
<dbReference type="InterPro" id="IPR038577">
    <property type="entry name" value="GT10-like_C_sf"/>
</dbReference>
<dbReference type="PANTHER" id="PTHR11929">
    <property type="entry name" value="ALPHA- 1,3 -FUCOSYLTRANSFERASE"/>
    <property type="match status" value="1"/>
</dbReference>
<feature type="region of interest" description="Disordered" evidence="6">
    <location>
        <begin position="44"/>
        <end position="94"/>
    </location>
</feature>
<dbReference type="PANTHER" id="PTHR11929:SF145">
    <property type="entry name" value="ALPHA-(1,3)-FUCOSYLTRANSFERASE FUT-1"/>
    <property type="match status" value="1"/>
</dbReference>
<name>A0A913ZIV7_PATMI</name>
<comment type="pathway">
    <text evidence="1">Protein modification; protein glycosylation.</text>
</comment>
<keyword evidence="5" id="KW-0472">Membrane</keyword>
<keyword evidence="3 5" id="KW-0328">Glycosyltransferase</keyword>
<dbReference type="OMA" id="YHSESEV"/>
<dbReference type="RefSeq" id="XP_038050991.1">
    <property type="nucleotide sequence ID" value="XM_038195063.1"/>
</dbReference>
<evidence type="ECO:0000256" key="1">
    <source>
        <dbReference type="ARBA" id="ARBA00004922"/>
    </source>
</evidence>
<keyword evidence="5" id="KW-0333">Golgi apparatus</keyword>
<dbReference type="Pfam" id="PF00852">
    <property type="entry name" value="Glyco_transf_10"/>
    <property type="match status" value="1"/>
</dbReference>
<dbReference type="GO" id="GO:0046920">
    <property type="term" value="F:alpha-(1-&gt;3)-fucosyltransferase activity"/>
    <property type="evidence" value="ECO:0007669"/>
    <property type="project" value="TreeGrafter"/>
</dbReference>
<evidence type="ECO:0000256" key="4">
    <source>
        <dbReference type="ARBA" id="ARBA00022679"/>
    </source>
</evidence>
<comment type="similarity">
    <text evidence="2 5">Belongs to the glycosyltransferase 10 family.</text>
</comment>
<proteinExistence type="inferred from homology"/>
<dbReference type="FunFam" id="3.40.50.11660:FF:000010">
    <property type="entry name" value="Uncharacterized protein"/>
    <property type="match status" value="1"/>
</dbReference>
<dbReference type="InterPro" id="IPR001503">
    <property type="entry name" value="Glyco_trans_10"/>
</dbReference>
<keyword evidence="9" id="KW-1185">Reference proteome</keyword>
<dbReference type="AlphaFoldDB" id="A0A913ZIV7"/>
<comment type="subcellular location">
    <subcellularLocation>
        <location evidence="5">Golgi apparatus</location>
        <location evidence="5">Golgi stack membrane</location>
        <topology evidence="5">Single-pass type II membrane protein</topology>
    </subcellularLocation>
</comment>
<evidence type="ECO:0000256" key="2">
    <source>
        <dbReference type="ARBA" id="ARBA00008919"/>
    </source>
</evidence>
<reference evidence="8" key="1">
    <citation type="submission" date="2022-11" db="UniProtKB">
        <authorList>
            <consortium name="EnsemblMetazoa"/>
        </authorList>
    </citation>
    <scope>IDENTIFICATION</scope>
</reference>
<dbReference type="Gene3D" id="3.40.50.11660">
    <property type="entry name" value="Glycosyl transferase family 10, C-terminal domain"/>
    <property type="match status" value="1"/>
</dbReference>
<dbReference type="OrthoDB" id="10010325at2759"/>
<dbReference type="EC" id="2.4.1.-" evidence="5"/>